<name>A0A822Z2K2_NELNU</name>
<sequence length="182" mass="21013">MATPIPRIGSRRNRCIGLRKSGRRIPKGVIHVQASFNNTITDVRGRVVSYHDKRFWSRRDAALRAIRRSGQTDDRHRDAKGLLGEMKDMYHTSKSGRYHTNILHSRYEIVHDLMNLKEIVLRISVWNSMHYCVRVLDTNSQTYLTTSVEIVDTTQHIASLTEPIDCVLDSNQRNADIVENTK</sequence>
<gene>
    <name evidence="1" type="ORF">HUJ06_007847</name>
</gene>
<reference evidence="1 2" key="1">
    <citation type="journal article" date="2020" name="Mol. Biol. Evol.">
        <title>Distinct Expression and Methylation Patterns for Genes with Different Fates following a Single Whole-Genome Duplication in Flowering Plants.</title>
        <authorList>
            <person name="Shi T."/>
            <person name="Rahmani R.S."/>
            <person name="Gugger P.F."/>
            <person name="Wang M."/>
            <person name="Li H."/>
            <person name="Zhang Y."/>
            <person name="Li Z."/>
            <person name="Wang Q."/>
            <person name="Van de Peer Y."/>
            <person name="Marchal K."/>
            <person name="Chen J."/>
        </authorList>
    </citation>
    <scope>NUCLEOTIDE SEQUENCE [LARGE SCALE GENOMIC DNA]</scope>
    <source>
        <tissue evidence="1">Leaf</tissue>
    </source>
</reference>
<accession>A0A822Z2K2</accession>
<evidence type="ECO:0000313" key="1">
    <source>
        <dbReference type="EMBL" id="DAD37206.1"/>
    </source>
</evidence>
<dbReference type="Proteomes" id="UP000607653">
    <property type="component" value="Unassembled WGS sequence"/>
</dbReference>
<dbReference type="InterPro" id="IPR036643">
    <property type="entry name" value="RNApol_insert_sf"/>
</dbReference>
<comment type="caution">
    <text evidence="1">The sequence shown here is derived from an EMBL/GenBank/DDBJ whole genome shotgun (WGS) entry which is preliminary data.</text>
</comment>
<dbReference type="SUPFAM" id="SSF56553">
    <property type="entry name" value="Insert subdomain of RNA polymerase alpha subunit"/>
    <property type="match status" value="1"/>
</dbReference>
<protein>
    <submittedName>
        <fullName evidence="1">Uncharacterized protein</fullName>
    </submittedName>
</protein>
<proteinExistence type="predicted"/>
<dbReference type="AlphaFoldDB" id="A0A822Z2K2"/>
<organism evidence="1 2">
    <name type="scientific">Nelumbo nucifera</name>
    <name type="common">Sacred lotus</name>
    <dbReference type="NCBI Taxonomy" id="4432"/>
    <lineage>
        <taxon>Eukaryota</taxon>
        <taxon>Viridiplantae</taxon>
        <taxon>Streptophyta</taxon>
        <taxon>Embryophyta</taxon>
        <taxon>Tracheophyta</taxon>
        <taxon>Spermatophyta</taxon>
        <taxon>Magnoliopsida</taxon>
        <taxon>Proteales</taxon>
        <taxon>Nelumbonaceae</taxon>
        <taxon>Nelumbo</taxon>
    </lineage>
</organism>
<keyword evidence="2" id="KW-1185">Reference proteome</keyword>
<dbReference type="EMBL" id="DUZY01000004">
    <property type="protein sequence ID" value="DAD37206.1"/>
    <property type="molecule type" value="Genomic_DNA"/>
</dbReference>
<evidence type="ECO:0000313" key="2">
    <source>
        <dbReference type="Proteomes" id="UP000607653"/>
    </source>
</evidence>